<evidence type="ECO:0000313" key="8">
    <source>
        <dbReference type="Proteomes" id="UP000287502"/>
    </source>
</evidence>
<evidence type="ECO:0000256" key="3">
    <source>
        <dbReference type="ARBA" id="ARBA00022801"/>
    </source>
</evidence>
<gene>
    <name evidence="7" type="ORF">EP073_05670</name>
</gene>
<dbReference type="RefSeq" id="WP_128466196.1">
    <property type="nucleotide sequence ID" value="NZ_CP035108.1"/>
</dbReference>
<dbReference type="FunFam" id="3.90.226.10:FF:000029">
    <property type="entry name" value="Peptidase, S41 family"/>
    <property type="match status" value="1"/>
</dbReference>
<dbReference type="Proteomes" id="UP000287502">
    <property type="component" value="Chromosome"/>
</dbReference>
<evidence type="ECO:0000259" key="6">
    <source>
        <dbReference type="PROSITE" id="PS50106"/>
    </source>
</evidence>
<dbReference type="GO" id="GO:0004175">
    <property type="term" value="F:endopeptidase activity"/>
    <property type="evidence" value="ECO:0007669"/>
    <property type="project" value="TreeGrafter"/>
</dbReference>
<evidence type="ECO:0000313" key="7">
    <source>
        <dbReference type="EMBL" id="QAR32910.1"/>
    </source>
</evidence>
<dbReference type="SUPFAM" id="SSF50156">
    <property type="entry name" value="PDZ domain-like"/>
    <property type="match status" value="1"/>
</dbReference>
<dbReference type="PROSITE" id="PS50106">
    <property type="entry name" value="PDZ"/>
    <property type="match status" value="1"/>
</dbReference>
<dbReference type="OrthoDB" id="9812068at2"/>
<dbReference type="Pfam" id="PF22694">
    <property type="entry name" value="CtpB_N-like"/>
    <property type="match status" value="1"/>
</dbReference>
<name>A0A410JXL8_9BACT</name>
<sequence length="412" mass="45314">MNFKKKLLPVLAASALLIFLAASGIFIRESGTASAKSSRYENLDSFTEVMYLIERNYVEPVENKTLVDGAIKGMLQGLDPHSTYFTEKEYKDFQVETKGEFGGLGITIGMRDNILTVIAPIEDTPAFRAGLKSGDRIIKIEDNSTTGLSLEDAVNKLRGKPGTNIAITIHRDNVPKPFDVTLTRAIIKVKAVKSDMIGKDVAYIRVTQFKEDVSGEIKAAIEQLRKNKYKGIIVDLRNNPGGLLTEAINVSSIFLPSGKEVVYTKDRTGKDQHFKSSTFTLREEKTPLVLLVNEGSASASEILAGAIQDYKRGILVGKKTYGKASVQSIIPLRDGSAVKLTTAKYYTPKGRMIHDKGIEPDLAVEDVSDNVTLTQDEIDKLAADISKPVIDMQRDEQLKAAVEKLREMIKNG</sequence>
<dbReference type="Pfam" id="PF13180">
    <property type="entry name" value="PDZ_2"/>
    <property type="match status" value="1"/>
</dbReference>
<dbReference type="Gene3D" id="3.30.750.44">
    <property type="match status" value="1"/>
</dbReference>
<dbReference type="KEGG" id="gtl:EP073_05670"/>
<dbReference type="GO" id="GO:0006508">
    <property type="term" value="P:proteolysis"/>
    <property type="evidence" value="ECO:0007669"/>
    <property type="project" value="UniProtKB-KW"/>
</dbReference>
<dbReference type="CDD" id="cd07560">
    <property type="entry name" value="Peptidase_S41_CPP"/>
    <property type="match status" value="1"/>
</dbReference>
<dbReference type="Pfam" id="PF03572">
    <property type="entry name" value="Peptidase_S41"/>
    <property type="match status" value="1"/>
</dbReference>
<dbReference type="InterPro" id="IPR001478">
    <property type="entry name" value="PDZ"/>
</dbReference>
<dbReference type="InterPro" id="IPR004447">
    <property type="entry name" value="Peptidase_S41A"/>
</dbReference>
<dbReference type="AlphaFoldDB" id="A0A410JXL8"/>
<evidence type="ECO:0000256" key="2">
    <source>
        <dbReference type="ARBA" id="ARBA00022670"/>
    </source>
</evidence>
<protein>
    <submittedName>
        <fullName evidence="7">S41 family peptidase</fullName>
    </submittedName>
</protein>
<dbReference type="SMART" id="SM00245">
    <property type="entry name" value="TSPc"/>
    <property type="match status" value="1"/>
</dbReference>
<dbReference type="InterPro" id="IPR055210">
    <property type="entry name" value="CtpA/B_N"/>
</dbReference>
<organism evidence="7 8">
    <name type="scientific">Geovibrio thiophilus</name>
    <dbReference type="NCBI Taxonomy" id="139438"/>
    <lineage>
        <taxon>Bacteria</taxon>
        <taxon>Pseudomonadati</taxon>
        <taxon>Deferribacterota</taxon>
        <taxon>Deferribacteres</taxon>
        <taxon>Deferribacterales</taxon>
        <taxon>Geovibrionaceae</taxon>
        <taxon>Geovibrio</taxon>
    </lineage>
</organism>
<dbReference type="GO" id="GO:0007165">
    <property type="term" value="P:signal transduction"/>
    <property type="evidence" value="ECO:0007669"/>
    <property type="project" value="TreeGrafter"/>
</dbReference>
<dbReference type="Gene3D" id="3.90.226.10">
    <property type="entry name" value="2-enoyl-CoA Hydratase, Chain A, domain 1"/>
    <property type="match status" value="1"/>
</dbReference>
<dbReference type="InterPro" id="IPR005151">
    <property type="entry name" value="Tail-specific_protease"/>
</dbReference>
<keyword evidence="3 5" id="KW-0378">Hydrolase</keyword>
<dbReference type="GO" id="GO:0008236">
    <property type="term" value="F:serine-type peptidase activity"/>
    <property type="evidence" value="ECO:0007669"/>
    <property type="project" value="UniProtKB-KW"/>
</dbReference>
<feature type="domain" description="PDZ" evidence="6">
    <location>
        <begin position="90"/>
        <end position="158"/>
    </location>
</feature>
<keyword evidence="8" id="KW-1185">Reference proteome</keyword>
<dbReference type="Gene3D" id="2.30.42.10">
    <property type="match status" value="1"/>
</dbReference>
<dbReference type="SUPFAM" id="SSF52096">
    <property type="entry name" value="ClpP/crotonase"/>
    <property type="match status" value="1"/>
</dbReference>
<keyword evidence="4 5" id="KW-0720">Serine protease</keyword>
<comment type="similarity">
    <text evidence="1 5">Belongs to the peptidase S41A family.</text>
</comment>
<dbReference type="InterPro" id="IPR036034">
    <property type="entry name" value="PDZ_sf"/>
</dbReference>
<evidence type="ECO:0000256" key="4">
    <source>
        <dbReference type="ARBA" id="ARBA00022825"/>
    </source>
</evidence>
<proteinExistence type="inferred from homology"/>
<dbReference type="InterPro" id="IPR029045">
    <property type="entry name" value="ClpP/crotonase-like_dom_sf"/>
</dbReference>
<evidence type="ECO:0000256" key="1">
    <source>
        <dbReference type="ARBA" id="ARBA00009179"/>
    </source>
</evidence>
<dbReference type="PANTHER" id="PTHR32060:SF30">
    <property type="entry name" value="CARBOXY-TERMINAL PROCESSING PROTEASE CTPA"/>
    <property type="match status" value="1"/>
</dbReference>
<reference evidence="7 8" key="1">
    <citation type="submission" date="2019-01" db="EMBL/GenBank/DDBJ databases">
        <title>Geovibrio thiophilus DSM 11263, complete genome.</title>
        <authorList>
            <person name="Spring S."/>
            <person name="Bunk B."/>
            <person name="Sproer C."/>
        </authorList>
    </citation>
    <scope>NUCLEOTIDE SEQUENCE [LARGE SCALE GENOMIC DNA]</scope>
    <source>
        <strain evidence="7 8">DSM 11263</strain>
    </source>
</reference>
<dbReference type="NCBIfam" id="TIGR00225">
    <property type="entry name" value="prc"/>
    <property type="match status" value="1"/>
</dbReference>
<dbReference type="FunFam" id="2.30.42.10:FF:000063">
    <property type="entry name" value="Peptidase, S41 family"/>
    <property type="match status" value="1"/>
</dbReference>
<dbReference type="GO" id="GO:0030288">
    <property type="term" value="C:outer membrane-bounded periplasmic space"/>
    <property type="evidence" value="ECO:0007669"/>
    <property type="project" value="TreeGrafter"/>
</dbReference>
<accession>A0A410JXL8</accession>
<dbReference type="PANTHER" id="PTHR32060">
    <property type="entry name" value="TAIL-SPECIFIC PROTEASE"/>
    <property type="match status" value="1"/>
</dbReference>
<evidence type="ECO:0000256" key="5">
    <source>
        <dbReference type="RuleBase" id="RU004404"/>
    </source>
</evidence>
<keyword evidence="2 5" id="KW-0645">Protease</keyword>
<dbReference type="EMBL" id="CP035108">
    <property type="protein sequence ID" value="QAR32910.1"/>
    <property type="molecule type" value="Genomic_DNA"/>
</dbReference>
<dbReference type="SMART" id="SM00228">
    <property type="entry name" value="PDZ"/>
    <property type="match status" value="1"/>
</dbReference>
<dbReference type="FunFam" id="3.30.750.44:FF:000001">
    <property type="entry name" value="S41 family peptidase"/>
    <property type="match status" value="1"/>
</dbReference>
<dbReference type="CDD" id="cd06782">
    <property type="entry name" value="cpPDZ_CPP-like"/>
    <property type="match status" value="1"/>
</dbReference>